<dbReference type="InterPro" id="IPR051043">
    <property type="entry name" value="Sulfatase_Mod_Factor_Kinase"/>
</dbReference>
<keyword evidence="2" id="KW-0732">Signal</keyword>
<dbReference type="PANTHER" id="PTHR23150:SF19">
    <property type="entry name" value="FORMYLGLYCINE-GENERATING ENZYME"/>
    <property type="match status" value="1"/>
</dbReference>
<keyword evidence="1" id="KW-0175">Coiled coil</keyword>
<feature type="coiled-coil region" evidence="1">
    <location>
        <begin position="351"/>
        <end position="427"/>
    </location>
</feature>
<evidence type="ECO:0000256" key="2">
    <source>
        <dbReference type="SAM" id="SignalP"/>
    </source>
</evidence>
<evidence type="ECO:0000313" key="4">
    <source>
        <dbReference type="EMBL" id="MBW7570482.1"/>
    </source>
</evidence>
<dbReference type="EMBL" id="JAGFNY010000019">
    <property type="protein sequence ID" value="MBW7570482.1"/>
    <property type="molecule type" value="Genomic_DNA"/>
</dbReference>
<keyword evidence="5" id="KW-1185">Reference proteome</keyword>
<dbReference type="InterPro" id="IPR005532">
    <property type="entry name" value="SUMF_dom"/>
</dbReference>
<comment type="caution">
    <text evidence="4">The sequence shown here is derived from an EMBL/GenBank/DDBJ whole genome shotgun (WGS) entry which is preliminary data.</text>
</comment>
<name>A0ABS7DHB9_9GAMM</name>
<feature type="domain" description="Sulfatase-modifying factor enzyme-like" evidence="3">
    <location>
        <begin position="120"/>
        <end position="279"/>
    </location>
</feature>
<evidence type="ECO:0000259" key="3">
    <source>
        <dbReference type="Pfam" id="PF03781"/>
    </source>
</evidence>
<dbReference type="InterPro" id="IPR016187">
    <property type="entry name" value="CTDL_fold"/>
</dbReference>
<dbReference type="Gene3D" id="3.90.1580.10">
    <property type="entry name" value="paralog of FGE (formylglycine-generating enzyme)"/>
    <property type="match status" value="1"/>
</dbReference>
<feature type="signal peptide" evidence="2">
    <location>
        <begin position="1"/>
        <end position="21"/>
    </location>
</feature>
<dbReference type="PANTHER" id="PTHR23150">
    <property type="entry name" value="SULFATASE MODIFYING FACTOR 1, 2"/>
    <property type="match status" value="1"/>
</dbReference>
<evidence type="ECO:0000256" key="1">
    <source>
        <dbReference type="SAM" id="Coils"/>
    </source>
</evidence>
<organism evidence="4 5">
    <name type="scientific">Succinivibrio faecicola</name>
    <dbReference type="NCBI Taxonomy" id="2820300"/>
    <lineage>
        <taxon>Bacteria</taxon>
        <taxon>Pseudomonadati</taxon>
        <taxon>Pseudomonadota</taxon>
        <taxon>Gammaproteobacteria</taxon>
        <taxon>Aeromonadales</taxon>
        <taxon>Succinivibrionaceae</taxon>
        <taxon>Succinivibrio</taxon>
    </lineage>
</organism>
<dbReference type="SUPFAM" id="SSF56436">
    <property type="entry name" value="C-type lectin-like"/>
    <property type="match status" value="1"/>
</dbReference>
<accession>A0ABS7DHB9</accession>
<sequence length="564" mass="63035">MKRCLLSIMLVGAVFAKTASADSANELFNPNPDKSDVIVSMPCGGIMVFKKVYTSNDTRKIKDRTFNAGILDTQSPMSQAVNTRYVQGAFKDKKGYYYLIGKYELLKGQFDILMSKDGKCPALNKMSRLPAVKISYFDAVNAADAFSRFISTSNDLKKLEIKSAYSRLATDEEWEFAARGGNLVTQSEFDAKLPPMTDGELSDYAWYQGATSANGKLQLAGLKKPNPLGLYDMFGNAQEMTVEPFRAVRAGRLLGQPGGICSRGGSYLSSPSSISSASRTEKPLYQGAKPLVAADTSTRFVLSSSVAFDTKEAKQINDDLKNLGEDHKYNNALSGEASSIAKLNEKNQKAFEEYQLQALDLKKANEKLLSENSSIENRANQLKSVNEKLTKLNESLSKSNVELNTKLVSVQQKIMQANSDREAMQENAVTANLRLGGFLCRNIDYEKSSVDYFLNILKISKKQCDADKQRCRTYEKLKSQYEQHEKLLKSLLTYYGDAIVNAETNFSKELFKKQLADAKEAFGLMDGFDRYVDLYLKHLSSYSKQEKDLKKNQQNWLLQCSDNK</sequence>
<feature type="chain" id="PRO_5046544739" evidence="2">
    <location>
        <begin position="22"/>
        <end position="564"/>
    </location>
</feature>
<gene>
    <name evidence="4" type="ORF">J5V48_06175</name>
</gene>
<proteinExistence type="predicted"/>
<dbReference type="Pfam" id="PF03781">
    <property type="entry name" value="FGE-sulfatase"/>
    <property type="match status" value="1"/>
</dbReference>
<evidence type="ECO:0000313" key="5">
    <source>
        <dbReference type="Proteomes" id="UP000731465"/>
    </source>
</evidence>
<reference evidence="4 5" key="1">
    <citation type="submission" date="2021-03" db="EMBL/GenBank/DDBJ databases">
        <title>Succinivibrio sp. nov. isolated from feces of cow.</title>
        <authorList>
            <person name="Choi J.-Y."/>
        </authorList>
    </citation>
    <scope>NUCLEOTIDE SEQUENCE [LARGE SCALE GENOMIC DNA]</scope>
    <source>
        <strain evidence="4 5">AGMB01872</strain>
    </source>
</reference>
<dbReference type="RefSeq" id="WP_219937705.1">
    <property type="nucleotide sequence ID" value="NZ_JAGFNY010000019.1"/>
</dbReference>
<dbReference type="InterPro" id="IPR042095">
    <property type="entry name" value="SUMF_sf"/>
</dbReference>
<protein>
    <submittedName>
        <fullName evidence="4">SUMF1/EgtB/PvdO family nonheme iron enzyme</fullName>
    </submittedName>
</protein>
<dbReference type="Proteomes" id="UP000731465">
    <property type="component" value="Unassembled WGS sequence"/>
</dbReference>